<dbReference type="EMBL" id="JAQIBD010000003">
    <property type="protein sequence ID" value="MDM5272239.1"/>
    <property type="molecule type" value="Genomic_DNA"/>
</dbReference>
<dbReference type="PANTHER" id="PTHR42798">
    <property type="entry name" value="LIPOPROTEIN-RELEASING SYSTEM ATP-BINDING PROTEIN LOLD"/>
    <property type="match status" value="1"/>
</dbReference>
<keyword evidence="2" id="KW-0813">Transport</keyword>
<protein>
    <submittedName>
        <fullName evidence="6">ABC transporter ATP-binding protein</fullName>
    </submittedName>
</protein>
<keyword evidence="7" id="KW-1185">Reference proteome</keyword>
<evidence type="ECO:0000259" key="5">
    <source>
        <dbReference type="PROSITE" id="PS50893"/>
    </source>
</evidence>
<dbReference type="InterPro" id="IPR017911">
    <property type="entry name" value="MacB-like_ATP-bd"/>
</dbReference>
<dbReference type="InterPro" id="IPR003593">
    <property type="entry name" value="AAA+_ATPase"/>
</dbReference>
<name>A0ABT7QZH6_9BACT</name>
<dbReference type="SUPFAM" id="SSF52540">
    <property type="entry name" value="P-loop containing nucleoside triphosphate hydrolases"/>
    <property type="match status" value="1"/>
</dbReference>
<comment type="similarity">
    <text evidence="1">Belongs to the ABC transporter superfamily.</text>
</comment>
<dbReference type="RefSeq" id="WP_289414024.1">
    <property type="nucleotide sequence ID" value="NZ_JAQIBD010000003.1"/>
</dbReference>
<dbReference type="InterPro" id="IPR017871">
    <property type="entry name" value="ABC_transporter-like_CS"/>
</dbReference>
<dbReference type="PANTHER" id="PTHR42798:SF2">
    <property type="entry name" value="ABC TRANSPORTER ATP-BINDING PROTEIN MG467-RELATED"/>
    <property type="match status" value="1"/>
</dbReference>
<organism evidence="6 7">
    <name type="scientific">Sulfurovum zhangzhouensis</name>
    <dbReference type="NCBI Taxonomy" id="3019067"/>
    <lineage>
        <taxon>Bacteria</taxon>
        <taxon>Pseudomonadati</taxon>
        <taxon>Campylobacterota</taxon>
        <taxon>Epsilonproteobacteria</taxon>
        <taxon>Campylobacterales</taxon>
        <taxon>Sulfurovaceae</taxon>
        <taxon>Sulfurovum</taxon>
    </lineage>
</organism>
<evidence type="ECO:0000256" key="4">
    <source>
        <dbReference type="ARBA" id="ARBA00022840"/>
    </source>
</evidence>
<evidence type="ECO:0000313" key="6">
    <source>
        <dbReference type="EMBL" id="MDM5272239.1"/>
    </source>
</evidence>
<dbReference type="PROSITE" id="PS50893">
    <property type="entry name" value="ABC_TRANSPORTER_2"/>
    <property type="match status" value="1"/>
</dbReference>
<evidence type="ECO:0000313" key="7">
    <source>
        <dbReference type="Proteomes" id="UP001169069"/>
    </source>
</evidence>
<reference evidence="6" key="1">
    <citation type="submission" date="2023-01" db="EMBL/GenBank/DDBJ databases">
        <title>Sulfurovum sp. zt1-1 genome assembly.</title>
        <authorList>
            <person name="Wang J."/>
        </authorList>
    </citation>
    <scope>NUCLEOTIDE SEQUENCE</scope>
    <source>
        <strain evidence="6">Zt1-1</strain>
    </source>
</reference>
<dbReference type="Proteomes" id="UP001169069">
    <property type="component" value="Unassembled WGS sequence"/>
</dbReference>
<keyword evidence="3" id="KW-0547">Nucleotide-binding</keyword>
<dbReference type="GO" id="GO:0005524">
    <property type="term" value="F:ATP binding"/>
    <property type="evidence" value="ECO:0007669"/>
    <property type="project" value="UniProtKB-KW"/>
</dbReference>
<sequence>MSEALLEAKGISHGFEYTLFDDVDFVLKATESAAIVGRSGSGKSTLLHIVSTFLTPNEGSVKLLNKELYALKESEIEEMRRYEIGIIFQFHYLFKGMSAMENVNVATMLSGEEIDENLLEKLEIKEVMDHKIGDLSGGQQQRVSIARVLSKKPRVIFADEPTGNLDKETANLVMDVLLEYTKHNDAALLLVTHDNEMASRCDKTYRLEEKQLKEYA</sequence>
<accession>A0ABT7QZH6</accession>
<dbReference type="InterPro" id="IPR003439">
    <property type="entry name" value="ABC_transporter-like_ATP-bd"/>
</dbReference>
<dbReference type="SMART" id="SM00382">
    <property type="entry name" value="AAA"/>
    <property type="match status" value="1"/>
</dbReference>
<dbReference type="InterPro" id="IPR027417">
    <property type="entry name" value="P-loop_NTPase"/>
</dbReference>
<dbReference type="Pfam" id="PF00005">
    <property type="entry name" value="ABC_tran"/>
    <property type="match status" value="1"/>
</dbReference>
<evidence type="ECO:0000256" key="2">
    <source>
        <dbReference type="ARBA" id="ARBA00022448"/>
    </source>
</evidence>
<gene>
    <name evidence="6" type="ORF">PGH07_08600</name>
</gene>
<dbReference type="Gene3D" id="3.40.50.300">
    <property type="entry name" value="P-loop containing nucleotide triphosphate hydrolases"/>
    <property type="match status" value="1"/>
</dbReference>
<evidence type="ECO:0000256" key="1">
    <source>
        <dbReference type="ARBA" id="ARBA00005417"/>
    </source>
</evidence>
<dbReference type="PROSITE" id="PS00211">
    <property type="entry name" value="ABC_TRANSPORTER_1"/>
    <property type="match status" value="1"/>
</dbReference>
<evidence type="ECO:0000256" key="3">
    <source>
        <dbReference type="ARBA" id="ARBA00022741"/>
    </source>
</evidence>
<comment type="caution">
    <text evidence="6">The sequence shown here is derived from an EMBL/GenBank/DDBJ whole genome shotgun (WGS) entry which is preliminary data.</text>
</comment>
<proteinExistence type="inferred from homology"/>
<feature type="domain" description="ABC transporter" evidence="5">
    <location>
        <begin position="1"/>
        <end position="216"/>
    </location>
</feature>
<dbReference type="CDD" id="cd03255">
    <property type="entry name" value="ABC_MJ0796_LolCDE_FtsE"/>
    <property type="match status" value="1"/>
</dbReference>
<keyword evidence="4 6" id="KW-0067">ATP-binding</keyword>